<gene>
    <name evidence="2" type="ORF">CSSPJE1EN1_LOCUS21041</name>
</gene>
<dbReference type="EMBL" id="OZ020102">
    <property type="protein sequence ID" value="CAK9275563.1"/>
    <property type="molecule type" value="Genomic_DNA"/>
</dbReference>
<dbReference type="Proteomes" id="UP001497444">
    <property type="component" value="Chromosome 7"/>
</dbReference>
<sequence>MFIEDPTDSWTRAAVDRAKALNNVRGVVFYAVPHAGSDNIAKYVNLLRSNDKYHARIMENVQPWQQDMEELSQEFENFLKEKKVNVYTFGEGKPINVRPCISQLHMKTLSPEDSWSLFRVHAFGTSSNVPHRLEALAKSMAEECGGHKVEFQVLFWYWIGEGLVPEYVGGDPGIDAYDLLMKLKRQSLIESIEKLNANFLDKWVKESIEATLYGKLGEELDEGRQEESDEELDEESDEDLHENLDEELNEVLDVELDVESDEESDEGRWFR</sequence>
<evidence type="ECO:0000313" key="2">
    <source>
        <dbReference type="EMBL" id="CAK9275563.1"/>
    </source>
</evidence>
<evidence type="ECO:0000256" key="1">
    <source>
        <dbReference type="SAM" id="MobiDB-lite"/>
    </source>
</evidence>
<accession>A0ABP0XCQ1</accession>
<protein>
    <submittedName>
        <fullName evidence="2">Uncharacterized protein</fullName>
    </submittedName>
</protein>
<keyword evidence="3" id="KW-1185">Reference proteome</keyword>
<name>A0ABP0XCQ1_9BRYO</name>
<reference evidence="2" key="1">
    <citation type="submission" date="2024-02" db="EMBL/GenBank/DDBJ databases">
        <authorList>
            <consortium name="ELIXIR-Norway"/>
            <consortium name="Elixir Norway"/>
        </authorList>
    </citation>
    <scope>NUCLEOTIDE SEQUENCE</scope>
</reference>
<dbReference type="SUPFAM" id="SSF52540">
    <property type="entry name" value="P-loop containing nucleoside triphosphate hydrolases"/>
    <property type="match status" value="1"/>
</dbReference>
<organism evidence="2 3">
    <name type="scientific">Sphagnum jensenii</name>
    <dbReference type="NCBI Taxonomy" id="128206"/>
    <lineage>
        <taxon>Eukaryota</taxon>
        <taxon>Viridiplantae</taxon>
        <taxon>Streptophyta</taxon>
        <taxon>Embryophyta</taxon>
        <taxon>Bryophyta</taxon>
        <taxon>Sphagnophytina</taxon>
        <taxon>Sphagnopsida</taxon>
        <taxon>Sphagnales</taxon>
        <taxon>Sphagnaceae</taxon>
        <taxon>Sphagnum</taxon>
    </lineage>
</organism>
<proteinExistence type="predicted"/>
<evidence type="ECO:0000313" key="3">
    <source>
        <dbReference type="Proteomes" id="UP001497444"/>
    </source>
</evidence>
<feature type="region of interest" description="Disordered" evidence="1">
    <location>
        <begin position="219"/>
        <end position="271"/>
    </location>
</feature>
<dbReference type="InterPro" id="IPR027417">
    <property type="entry name" value="P-loop_NTPase"/>
</dbReference>
<feature type="compositionally biased region" description="Acidic residues" evidence="1">
    <location>
        <begin position="227"/>
        <end position="265"/>
    </location>
</feature>